<gene>
    <name evidence="2" type="ORF">JKP34_05490</name>
</gene>
<name>A0A937A6V3_9BACT</name>
<dbReference type="Proteomes" id="UP000642920">
    <property type="component" value="Unassembled WGS sequence"/>
</dbReference>
<feature type="coiled-coil region" evidence="1">
    <location>
        <begin position="356"/>
        <end position="383"/>
    </location>
</feature>
<dbReference type="PANTHER" id="PTHR30441">
    <property type="entry name" value="DUF748 DOMAIN-CONTAINING PROTEIN"/>
    <property type="match status" value="1"/>
</dbReference>
<evidence type="ECO:0000256" key="1">
    <source>
        <dbReference type="SAM" id="Coils"/>
    </source>
</evidence>
<dbReference type="AlphaFoldDB" id="A0A937A6V3"/>
<organism evidence="2 3">
    <name type="scientific">Marivirga atlantica</name>
    <dbReference type="NCBI Taxonomy" id="1548457"/>
    <lineage>
        <taxon>Bacteria</taxon>
        <taxon>Pseudomonadati</taxon>
        <taxon>Bacteroidota</taxon>
        <taxon>Cytophagia</taxon>
        <taxon>Cytophagales</taxon>
        <taxon>Marivirgaceae</taxon>
        <taxon>Marivirga</taxon>
    </lineage>
</organism>
<dbReference type="InterPro" id="IPR052894">
    <property type="entry name" value="AsmA-related"/>
</dbReference>
<evidence type="ECO:0000313" key="3">
    <source>
        <dbReference type="Proteomes" id="UP000642920"/>
    </source>
</evidence>
<accession>A0A937A6V3</accession>
<dbReference type="PANTHER" id="PTHR30441:SF4">
    <property type="entry name" value="PROTEIN ASMA"/>
    <property type="match status" value="1"/>
</dbReference>
<protein>
    <recommendedName>
        <fullName evidence="4">AsmA-like C-terminal region</fullName>
    </recommendedName>
</protein>
<evidence type="ECO:0008006" key="4">
    <source>
        <dbReference type="Google" id="ProtNLM"/>
    </source>
</evidence>
<dbReference type="RefSeq" id="WP_201918502.1">
    <property type="nucleotide sequence ID" value="NZ_JAERQG010000001.1"/>
</dbReference>
<keyword evidence="1" id="KW-0175">Coiled coil</keyword>
<comment type="caution">
    <text evidence="2">The sequence shown here is derived from an EMBL/GenBank/DDBJ whole genome shotgun (WGS) entry which is preliminary data.</text>
</comment>
<proteinExistence type="predicted"/>
<sequence length="830" mass="93978">MKKLRKFFFLLIISFVVLFGAVSAYLYFNQDKVVQQLIGAINKQLNVPVEVSNISINWYTDFPHIAVVCTDVNIQEAIEGSTYPLAKLEQLALSFNLLSLIKGDYVFEKVSLTNGEVTIRISESGERNFLIVKRQDKPIDNKEVNFNLSRIHIDKVKINYVDESIDQSYITFAESLNAALNKVENDYFIDVKGKLNSKSIKIGELNYFEDKALSLNAHLVYNESREVIDFKPSEIVVNQNNFSVTGQYKIQSNYINLKIDGTNTDFQTISTLLPKEYANYFADYQPKGDANFSSKIIGVLDSKNNPLVEMDFSVSNGSLYEATYKTSLDSINLQGNFTNGSRHSLATSKLSLRNINARLKEEKIQAELTVDNLERNFIKLSAEGKISTYDLFSFLPQRDQFSGLAGNIKFNFSLAGAADDFKKASTASRINNTGEIVLTEVGGIYKEYPLPMTAINGRLLFNKNDIAINRLSGRIGESDINMTGFFLNIFPYLLEDDQSLLIESETNSSYIDLNELLSGLSNEKNTTEKQQESYKFSISPYLKLELKSKIDKLIFQNFEGRRIAGSLNVNNQVLRAENLNVNSMGGKIKLSGSINTQPDNLVDIHTTANFNQLNIDSIFYTFNDFKQDFLTQKHLKGKIDADVMAHIVLDKSLNFKPEDFTASIAASIKNGELNDFEPMQSLSEYVNEDQLANLSFGELSNSIQIKDQTIYLPEMLIKSNISEILIQGTHTFDQRINYRLLVPLKNYKKPDKDEAFGAIEETTDYTKLHLKIIGTTDDFDVSWDAKQSLKSVAEKVKEEGKNLVNIITGKEVKKEKKKEIEVTEDDYFDW</sequence>
<dbReference type="EMBL" id="JAERQG010000001">
    <property type="protein sequence ID" value="MBL0764695.1"/>
    <property type="molecule type" value="Genomic_DNA"/>
</dbReference>
<evidence type="ECO:0000313" key="2">
    <source>
        <dbReference type="EMBL" id="MBL0764695.1"/>
    </source>
</evidence>
<reference evidence="2" key="1">
    <citation type="submission" date="2021-01" db="EMBL/GenBank/DDBJ databases">
        <title>Marivirga sp. nov., isolated from intertidal surface sediments.</title>
        <authorList>
            <person name="Zhang M."/>
        </authorList>
    </citation>
    <scope>NUCLEOTIDE SEQUENCE</scope>
    <source>
        <strain evidence="2">SM1354</strain>
    </source>
</reference>
<dbReference type="GO" id="GO:0005886">
    <property type="term" value="C:plasma membrane"/>
    <property type="evidence" value="ECO:0007669"/>
    <property type="project" value="TreeGrafter"/>
</dbReference>
<dbReference type="GO" id="GO:0090313">
    <property type="term" value="P:regulation of protein targeting to membrane"/>
    <property type="evidence" value="ECO:0007669"/>
    <property type="project" value="TreeGrafter"/>
</dbReference>
<keyword evidence="3" id="KW-1185">Reference proteome</keyword>